<evidence type="ECO:0000256" key="1">
    <source>
        <dbReference type="ARBA" id="ARBA00009547"/>
    </source>
</evidence>
<dbReference type="Pfam" id="PF02265">
    <property type="entry name" value="S1-P1_nuclease"/>
    <property type="match status" value="1"/>
</dbReference>
<keyword evidence="6" id="KW-1015">Disulfide bond</keyword>
<evidence type="ECO:0000256" key="5">
    <source>
        <dbReference type="ARBA" id="ARBA00022801"/>
    </source>
</evidence>
<dbReference type="GO" id="GO:0003676">
    <property type="term" value="F:nucleic acid binding"/>
    <property type="evidence" value="ECO:0007669"/>
    <property type="project" value="InterPro"/>
</dbReference>
<name>A0AAD5TA87_9FUNG</name>
<evidence type="ECO:0000313" key="10">
    <source>
        <dbReference type="Proteomes" id="UP001211907"/>
    </source>
</evidence>
<keyword evidence="2" id="KW-0540">Nuclease</keyword>
<keyword evidence="5" id="KW-0378">Hydrolase</keyword>
<dbReference type="EMBL" id="JADGJH010000071">
    <property type="protein sequence ID" value="KAJ3139449.1"/>
    <property type="molecule type" value="Genomic_DNA"/>
</dbReference>
<protein>
    <submittedName>
        <fullName evidence="9">Uncharacterized protein</fullName>
    </submittedName>
</protein>
<feature type="chain" id="PRO_5042150653" evidence="8">
    <location>
        <begin position="19"/>
        <end position="247"/>
    </location>
</feature>
<keyword evidence="4" id="KW-0255">Endonuclease</keyword>
<feature type="signal peptide" evidence="8">
    <location>
        <begin position="1"/>
        <end position="18"/>
    </location>
</feature>
<dbReference type="InterPro" id="IPR003154">
    <property type="entry name" value="S1/P1nuclease"/>
</dbReference>
<sequence length="247" mass="26482">MFLKIVISLNSFAAVAHAWGDTLAHPVTGTIAQANLNTNGLALVANLVDSTFSQSLSGQTANWADVWRSTHSATAGWHFVDMMKAPPSACGYVSTDCVGRNCIIAAITDQTNLLLAHFLGDITQPLHNCNRDVGGNSDTVTFAGTSTNFHHIHDTEIPGQYATNLGYSATDYASVASHLESEYGANQATYTTSEYIDIQSLDSNGMFLAAIAMANDANSLDCNQNAFWTLYDANPSQDFSTTYYTAV</sequence>
<comment type="caution">
    <text evidence="9">The sequence shown here is derived from an EMBL/GenBank/DDBJ whole genome shotgun (WGS) entry which is preliminary data.</text>
</comment>
<evidence type="ECO:0000313" key="9">
    <source>
        <dbReference type="EMBL" id="KAJ3139449.1"/>
    </source>
</evidence>
<dbReference type="SUPFAM" id="SSF48537">
    <property type="entry name" value="Phospholipase C/P1 nuclease"/>
    <property type="match status" value="1"/>
</dbReference>
<dbReference type="GO" id="GO:0016788">
    <property type="term" value="F:hydrolase activity, acting on ester bonds"/>
    <property type="evidence" value="ECO:0007669"/>
    <property type="project" value="InterPro"/>
</dbReference>
<evidence type="ECO:0000256" key="8">
    <source>
        <dbReference type="SAM" id="SignalP"/>
    </source>
</evidence>
<organism evidence="9 10">
    <name type="scientific">Physocladia obscura</name>
    <dbReference type="NCBI Taxonomy" id="109957"/>
    <lineage>
        <taxon>Eukaryota</taxon>
        <taxon>Fungi</taxon>
        <taxon>Fungi incertae sedis</taxon>
        <taxon>Chytridiomycota</taxon>
        <taxon>Chytridiomycota incertae sedis</taxon>
        <taxon>Chytridiomycetes</taxon>
        <taxon>Chytridiales</taxon>
        <taxon>Chytriomycetaceae</taxon>
        <taxon>Physocladia</taxon>
    </lineage>
</organism>
<dbReference type="PANTHER" id="PTHR33146:SF26">
    <property type="entry name" value="ENDONUCLEASE 4"/>
    <property type="match status" value="1"/>
</dbReference>
<comment type="similarity">
    <text evidence="1">Belongs to the nuclease type I family.</text>
</comment>
<gene>
    <name evidence="9" type="ORF">HK100_011461</name>
</gene>
<dbReference type="GO" id="GO:0046872">
    <property type="term" value="F:metal ion binding"/>
    <property type="evidence" value="ECO:0007669"/>
    <property type="project" value="UniProtKB-KW"/>
</dbReference>
<evidence type="ECO:0000256" key="7">
    <source>
        <dbReference type="ARBA" id="ARBA00023180"/>
    </source>
</evidence>
<keyword evidence="10" id="KW-1185">Reference proteome</keyword>
<dbReference type="AlphaFoldDB" id="A0AAD5TA87"/>
<dbReference type="InterPro" id="IPR008947">
    <property type="entry name" value="PLipase_C/P1_nuclease_dom_sf"/>
</dbReference>
<evidence type="ECO:0000256" key="2">
    <source>
        <dbReference type="ARBA" id="ARBA00022722"/>
    </source>
</evidence>
<dbReference type="Proteomes" id="UP001211907">
    <property type="component" value="Unassembled WGS sequence"/>
</dbReference>
<dbReference type="GO" id="GO:0006308">
    <property type="term" value="P:DNA catabolic process"/>
    <property type="evidence" value="ECO:0007669"/>
    <property type="project" value="InterPro"/>
</dbReference>
<dbReference type="GO" id="GO:0004519">
    <property type="term" value="F:endonuclease activity"/>
    <property type="evidence" value="ECO:0007669"/>
    <property type="project" value="UniProtKB-KW"/>
</dbReference>
<keyword evidence="3" id="KW-0479">Metal-binding</keyword>
<evidence type="ECO:0000256" key="3">
    <source>
        <dbReference type="ARBA" id="ARBA00022723"/>
    </source>
</evidence>
<dbReference type="CDD" id="cd11010">
    <property type="entry name" value="S1-P1_nuclease"/>
    <property type="match status" value="1"/>
</dbReference>
<keyword evidence="7" id="KW-0325">Glycoprotein</keyword>
<evidence type="ECO:0000256" key="6">
    <source>
        <dbReference type="ARBA" id="ARBA00023157"/>
    </source>
</evidence>
<keyword evidence="8" id="KW-0732">Signal</keyword>
<proteinExistence type="inferred from homology"/>
<dbReference type="Gene3D" id="1.10.575.10">
    <property type="entry name" value="P1 Nuclease"/>
    <property type="match status" value="1"/>
</dbReference>
<accession>A0AAD5TA87</accession>
<dbReference type="PANTHER" id="PTHR33146">
    <property type="entry name" value="ENDONUCLEASE 4"/>
    <property type="match status" value="1"/>
</dbReference>
<reference evidence="9" key="1">
    <citation type="submission" date="2020-05" db="EMBL/GenBank/DDBJ databases">
        <title>Phylogenomic resolution of chytrid fungi.</title>
        <authorList>
            <person name="Stajich J.E."/>
            <person name="Amses K."/>
            <person name="Simmons R."/>
            <person name="Seto K."/>
            <person name="Myers J."/>
            <person name="Bonds A."/>
            <person name="Quandt C.A."/>
            <person name="Barry K."/>
            <person name="Liu P."/>
            <person name="Grigoriev I."/>
            <person name="Longcore J.E."/>
            <person name="James T.Y."/>
        </authorList>
    </citation>
    <scope>NUCLEOTIDE SEQUENCE</scope>
    <source>
        <strain evidence="9">JEL0513</strain>
    </source>
</reference>
<evidence type="ECO:0000256" key="4">
    <source>
        <dbReference type="ARBA" id="ARBA00022759"/>
    </source>
</evidence>